<dbReference type="InterPro" id="IPR044925">
    <property type="entry name" value="His-Me_finger_sf"/>
</dbReference>
<keyword evidence="3" id="KW-0378">Hydrolase</keyword>
<feature type="region of interest" description="Disordered" evidence="1">
    <location>
        <begin position="422"/>
        <end position="455"/>
    </location>
</feature>
<protein>
    <submittedName>
        <fullName evidence="3">HNH endonuclease</fullName>
    </submittedName>
</protein>
<dbReference type="Gene3D" id="1.10.10.10">
    <property type="entry name" value="Winged helix-like DNA-binding domain superfamily/Winged helix DNA-binding domain"/>
    <property type="match status" value="3"/>
</dbReference>
<feature type="domain" description="HNH nuclease" evidence="2">
    <location>
        <begin position="401"/>
        <end position="449"/>
    </location>
</feature>
<dbReference type="InterPro" id="IPR010896">
    <property type="entry name" value="NUMOD1"/>
</dbReference>
<accession>A0A481YQZ2</accession>
<organism evidence="3">
    <name type="scientific">Marseillevirus LCMAC101</name>
    <dbReference type="NCBI Taxonomy" id="2506602"/>
    <lineage>
        <taxon>Viruses</taxon>
        <taxon>Varidnaviria</taxon>
        <taxon>Bamfordvirae</taxon>
        <taxon>Nucleocytoviricota</taxon>
        <taxon>Megaviricetes</taxon>
        <taxon>Pimascovirales</taxon>
        <taxon>Pimascovirales incertae sedis</taxon>
        <taxon>Marseilleviridae</taxon>
    </lineage>
</organism>
<dbReference type="Pfam" id="PF07453">
    <property type="entry name" value="NUMOD1"/>
    <property type="match status" value="2"/>
</dbReference>
<reference evidence="3" key="1">
    <citation type="journal article" date="2019" name="MBio">
        <title>Virus Genomes from Deep Sea Sediments Expand the Ocean Megavirome and Support Independent Origins of Viral Gigantism.</title>
        <authorList>
            <person name="Backstrom D."/>
            <person name="Yutin N."/>
            <person name="Jorgensen S.L."/>
            <person name="Dharamshi J."/>
            <person name="Homa F."/>
            <person name="Zaremba-Niedwiedzka K."/>
            <person name="Spang A."/>
            <person name="Wolf Y.I."/>
            <person name="Koonin E.V."/>
            <person name="Ettema T.J."/>
        </authorList>
    </citation>
    <scope>NUCLEOTIDE SEQUENCE</scope>
</reference>
<dbReference type="EMBL" id="MK500327">
    <property type="protein sequence ID" value="QBK85479.1"/>
    <property type="molecule type" value="Genomic_DNA"/>
</dbReference>
<sequence>MKSIPGFPNYYATESGKICTKDIFMAPYKDKSGYLMVTLVKDGKKTNSRIHRLIAKIYLDNPNSYTFIRHKDGNIENNSIDNLLWVKTLPETKTGNIYILPEEHDFREIPSYSGYFTTNDGIVYSLKTGKYIKLTDRNGYHTVMLYKDNQQYQKCVHKLVAQTYLTKKDEDVCVNHKNGNKKDNRLENLEWCTKSHDVKHALSTGLNPGRKRAVVQIRVKYKTKEKETYPSLSKASKATGISAGAICTSCKERTLIGAGRKTTKSGKVYKFRYRSSEFVDGMSREIVVREMRPREKIVQTFKSIEKASQKTGVDPGSITNCCKGRMKFACSEDGTQYVWRYESPDTNVPDISGEDWREIPGFTKYKVSHNGEVYSTYYKRVLDKQDKGDYETISLVNDDGKRHQMKVHRLVALAFHENEKKKRVVNHKSGKKKDNSKDNLEWNTDSENGLHAMDSGLRNTRKAVIQYDEDGEEIKRYKSSTEAAKAMGVAVCTLANACTGRQKTCKGYVFRYE</sequence>
<keyword evidence="3" id="KW-0540">Nuclease</keyword>
<dbReference type="Gene3D" id="3.90.75.20">
    <property type="match status" value="3"/>
</dbReference>
<evidence type="ECO:0000256" key="1">
    <source>
        <dbReference type="SAM" id="MobiDB-lite"/>
    </source>
</evidence>
<dbReference type="InterPro" id="IPR003615">
    <property type="entry name" value="HNH_nuc"/>
</dbReference>
<dbReference type="SUPFAM" id="SSF64496">
    <property type="entry name" value="DNA-binding domain of intron-encoded endonucleases"/>
    <property type="match status" value="1"/>
</dbReference>
<dbReference type="InterPro" id="IPR036388">
    <property type="entry name" value="WH-like_DNA-bd_sf"/>
</dbReference>
<dbReference type="Pfam" id="PF13392">
    <property type="entry name" value="HNH_3"/>
    <property type="match status" value="2"/>
</dbReference>
<keyword evidence="3" id="KW-0255">Endonuclease</keyword>
<name>A0A481YQZ2_9VIRU</name>
<evidence type="ECO:0000313" key="3">
    <source>
        <dbReference type="EMBL" id="QBK85479.1"/>
    </source>
</evidence>
<dbReference type="SMART" id="SM00497">
    <property type="entry name" value="IENR1"/>
    <property type="match status" value="3"/>
</dbReference>
<proteinExistence type="predicted"/>
<evidence type="ECO:0000259" key="2">
    <source>
        <dbReference type="SMART" id="SM00507"/>
    </source>
</evidence>
<dbReference type="SUPFAM" id="SSF54060">
    <property type="entry name" value="His-Me finger endonucleases"/>
    <property type="match status" value="3"/>
</dbReference>
<dbReference type="SMART" id="SM00507">
    <property type="entry name" value="HNHc"/>
    <property type="match status" value="2"/>
</dbReference>
<feature type="domain" description="HNH nuclease" evidence="2">
    <location>
        <begin position="150"/>
        <end position="198"/>
    </location>
</feature>
<dbReference type="GO" id="GO:0004519">
    <property type="term" value="F:endonuclease activity"/>
    <property type="evidence" value="ECO:0007669"/>
    <property type="project" value="UniProtKB-KW"/>
</dbReference>
<feature type="compositionally biased region" description="Basic residues" evidence="1">
    <location>
        <begin position="422"/>
        <end position="431"/>
    </location>
</feature>
<dbReference type="InterPro" id="IPR003647">
    <property type="entry name" value="Intron_nuc_1_rpt"/>
</dbReference>
<gene>
    <name evidence="3" type="ORF">LCMAC101_00660</name>
</gene>